<dbReference type="Proteomes" id="UP001172083">
    <property type="component" value="Unassembled WGS sequence"/>
</dbReference>
<evidence type="ECO:0000313" key="7">
    <source>
        <dbReference type="Proteomes" id="UP001172083"/>
    </source>
</evidence>
<comment type="caution">
    <text evidence="6">The sequence shown here is derived from an EMBL/GenBank/DDBJ whole genome shotgun (WGS) entry which is preliminary data.</text>
</comment>
<dbReference type="InterPro" id="IPR002938">
    <property type="entry name" value="FAD-bd"/>
</dbReference>
<protein>
    <submittedName>
        <fullName evidence="6">FAD-dependent monooxygenase</fullName>
    </submittedName>
</protein>
<comment type="cofactor">
    <cofactor evidence="1">
        <name>FAD</name>
        <dbReference type="ChEBI" id="CHEBI:57692"/>
    </cofactor>
</comment>
<dbReference type="Gene3D" id="3.50.50.60">
    <property type="entry name" value="FAD/NAD(P)-binding domain"/>
    <property type="match status" value="1"/>
</dbReference>
<reference evidence="6" key="1">
    <citation type="submission" date="2023-06" db="EMBL/GenBank/DDBJ databases">
        <title>Genomic of Agaribacillus aureum.</title>
        <authorList>
            <person name="Wang G."/>
        </authorList>
    </citation>
    <scope>NUCLEOTIDE SEQUENCE</scope>
    <source>
        <strain evidence="6">BMA12</strain>
    </source>
</reference>
<keyword evidence="7" id="KW-1185">Reference proteome</keyword>
<dbReference type="InterPro" id="IPR036188">
    <property type="entry name" value="FAD/NAD-bd_sf"/>
</dbReference>
<evidence type="ECO:0000256" key="4">
    <source>
        <dbReference type="ARBA" id="ARBA00023002"/>
    </source>
</evidence>
<dbReference type="PANTHER" id="PTHR46496:SF1">
    <property type="entry name" value="ZEAXANTHIN EPOXIDASE, CHLOROPLASTIC"/>
    <property type="match status" value="1"/>
</dbReference>
<keyword evidence="2" id="KW-0285">Flavoprotein</keyword>
<dbReference type="RefSeq" id="WP_346762271.1">
    <property type="nucleotide sequence ID" value="NZ_JAUJEB010000012.1"/>
</dbReference>
<dbReference type="GO" id="GO:0004497">
    <property type="term" value="F:monooxygenase activity"/>
    <property type="evidence" value="ECO:0007669"/>
    <property type="project" value="UniProtKB-KW"/>
</dbReference>
<name>A0ABT8LKU4_9BACT</name>
<keyword evidence="3" id="KW-0274">FAD</keyword>
<dbReference type="SUPFAM" id="SSF51905">
    <property type="entry name" value="FAD/NAD(P)-binding domain"/>
    <property type="match status" value="1"/>
</dbReference>
<accession>A0ABT8LKU4</accession>
<dbReference type="Pfam" id="PF01494">
    <property type="entry name" value="FAD_binding_3"/>
    <property type="match status" value="1"/>
</dbReference>
<evidence type="ECO:0000256" key="3">
    <source>
        <dbReference type="ARBA" id="ARBA00022827"/>
    </source>
</evidence>
<keyword evidence="4" id="KW-0560">Oxidoreductase</keyword>
<gene>
    <name evidence="6" type="ORF">QQ020_32985</name>
</gene>
<evidence type="ECO:0000256" key="1">
    <source>
        <dbReference type="ARBA" id="ARBA00001974"/>
    </source>
</evidence>
<proteinExistence type="predicted"/>
<evidence type="ECO:0000256" key="2">
    <source>
        <dbReference type="ARBA" id="ARBA00022630"/>
    </source>
</evidence>
<evidence type="ECO:0000313" key="6">
    <source>
        <dbReference type="EMBL" id="MDN5216933.1"/>
    </source>
</evidence>
<evidence type="ECO:0000259" key="5">
    <source>
        <dbReference type="Pfam" id="PF01494"/>
    </source>
</evidence>
<dbReference type="PANTHER" id="PTHR46496">
    <property type="match status" value="1"/>
</dbReference>
<organism evidence="6 7">
    <name type="scientific">Agaribacillus aureus</name>
    <dbReference type="NCBI Taxonomy" id="3051825"/>
    <lineage>
        <taxon>Bacteria</taxon>
        <taxon>Pseudomonadati</taxon>
        <taxon>Bacteroidota</taxon>
        <taxon>Cytophagia</taxon>
        <taxon>Cytophagales</taxon>
        <taxon>Splendidivirgaceae</taxon>
        <taxon>Agaribacillus</taxon>
    </lineage>
</organism>
<dbReference type="PRINTS" id="PR00420">
    <property type="entry name" value="RNGMNOXGNASE"/>
</dbReference>
<sequence>MTYTIIGAGIGGLTTALALEKKGVDYKIFEKAPELNEVGAGIWLAPNALQVLETLGISDEIQSNGNNINRITLGKSDLTPLSDNLQDDIQRKFGHSTVAIHRATLQKILFAHIPAAKIALGKAFIGYEKPAGKKLTVKFSDGTTCETDYLIGADGIHSQVRAQLFPTSKTRYSGQTCWRGIAEYKLTDDFQHRGLELWGDQIRFGISAVDVNRVYWFAVALAKANQRDDDQSLVKDKLSTLFTGFHPIVKQLLSATKPTKIIRSDISDLHPLQNWFKDNICLIGDAAHATTPNMGQGGAQAIEDAYYLSHLIAQHPNENVFPRFQQKRQKKVNTIVRQSWTTGKMAHWKYGRWWRDLLLKNIPKSILQKKMVELYQID</sequence>
<keyword evidence="6" id="KW-0503">Monooxygenase</keyword>
<dbReference type="EMBL" id="JAUJEB010000012">
    <property type="protein sequence ID" value="MDN5216933.1"/>
    <property type="molecule type" value="Genomic_DNA"/>
</dbReference>
<feature type="domain" description="FAD-binding" evidence="5">
    <location>
        <begin position="4"/>
        <end position="319"/>
    </location>
</feature>